<dbReference type="GO" id="GO:0008017">
    <property type="term" value="F:microtubule binding"/>
    <property type="evidence" value="ECO:0007669"/>
    <property type="project" value="InterPro"/>
</dbReference>
<dbReference type="GO" id="GO:0005874">
    <property type="term" value="C:microtubule"/>
    <property type="evidence" value="ECO:0007669"/>
    <property type="project" value="UniProtKB-KW"/>
</dbReference>
<evidence type="ECO:0000256" key="2">
    <source>
        <dbReference type="ARBA" id="ARBA00023175"/>
    </source>
</evidence>
<proteinExistence type="inferred from homology"/>
<dbReference type="InterPro" id="IPR001752">
    <property type="entry name" value="Kinesin_motor_dom"/>
</dbReference>
<evidence type="ECO:0000259" key="6">
    <source>
        <dbReference type="PROSITE" id="PS50067"/>
    </source>
</evidence>
<dbReference type="EMBL" id="AMZH03017330">
    <property type="protein sequence ID" value="RRT43149.1"/>
    <property type="molecule type" value="Genomic_DNA"/>
</dbReference>
<dbReference type="GO" id="GO:0003777">
    <property type="term" value="F:microtubule motor activity"/>
    <property type="evidence" value="ECO:0007669"/>
    <property type="project" value="InterPro"/>
</dbReference>
<dbReference type="PANTHER" id="PTHR24115:SF416">
    <property type="entry name" value="KINESIN-LIKE PROTEIN KIN-10A"/>
    <property type="match status" value="1"/>
</dbReference>
<dbReference type="Proteomes" id="UP000287651">
    <property type="component" value="Unassembled WGS sequence"/>
</dbReference>
<keyword evidence="1" id="KW-0493">Microtubule</keyword>
<reference evidence="7 8" key="1">
    <citation type="journal article" date="2014" name="Agronomy (Basel)">
        <title>A Draft Genome Sequence for Ensete ventricosum, the Drought-Tolerant Tree Against Hunger.</title>
        <authorList>
            <person name="Harrison J."/>
            <person name="Moore K.A."/>
            <person name="Paszkiewicz K."/>
            <person name="Jones T."/>
            <person name="Grant M."/>
            <person name="Ambacheew D."/>
            <person name="Muzemil S."/>
            <person name="Studholme D.J."/>
        </authorList>
    </citation>
    <scope>NUCLEOTIDE SEQUENCE [LARGE SCALE GENOMIC DNA]</scope>
</reference>
<dbReference type="AlphaFoldDB" id="A0A426XUJ3"/>
<evidence type="ECO:0000256" key="3">
    <source>
        <dbReference type="PROSITE-ProRule" id="PRU00283"/>
    </source>
</evidence>
<dbReference type="Pfam" id="PF00225">
    <property type="entry name" value="Kinesin"/>
    <property type="match status" value="1"/>
</dbReference>
<dbReference type="InterPro" id="IPR027640">
    <property type="entry name" value="Kinesin-like_fam"/>
</dbReference>
<keyword evidence="4" id="KW-0175">Coiled coil</keyword>
<feature type="region of interest" description="Disordered" evidence="5">
    <location>
        <begin position="232"/>
        <end position="251"/>
    </location>
</feature>
<keyword evidence="3" id="KW-0067">ATP-binding</keyword>
<evidence type="ECO:0000256" key="1">
    <source>
        <dbReference type="ARBA" id="ARBA00022701"/>
    </source>
</evidence>
<dbReference type="PROSITE" id="PS50067">
    <property type="entry name" value="KINESIN_MOTOR_2"/>
    <property type="match status" value="1"/>
</dbReference>
<dbReference type="InterPro" id="IPR036961">
    <property type="entry name" value="Kinesin_motor_dom_sf"/>
</dbReference>
<keyword evidence="2 3" id="KW-0505">Motor protein</keyword>
<dbReference type="GO" id="GO:0016887">
    <property type="term" value="F:ATP hydrolysis activity"/>
    <property type="evidence" value="ECO:0007669"/>
    <property type="project" value="TreeGrafter"/>
</dbReference>
<evidence type="ECO:0000256" key="5">
    <source>
        <dbReference type="SAM" id="MobiDB-lite"/>
    </source>
</evidence>
<accession>A0A426XUJ3</accession>
<keyword evidence="3" id="KW-0547">Nucleotide-binding</keyword>
<feature type="binding site" evidence="3">
    <location>
        <begin position="147"/>
        <end position="154"/>
    </location>
    <ligand>
        <name>ATP</name>
        <dbReference type="ChEBI" id="CHEBI:30616"/>
    </ligand>
</feature>
<comment type="caution">
    <text evidence="7">The sequence shown here is derived from an EMBL/GenBank/DDBJ whole genome shotgun (WGS) entry which is preliminary data.</text>
</comment>
<sequence>MAPPTPSPRSTPTTPRHHSKTTNLTLTPQQSKHRLLHFPSPNPIAKAPAAIAPTPPPPPGEHPVEVIGRIRNCPADHRKDKVTSSVLEISGDGRSLRVRTDVGYRDFALDGVSLSEHEDLEPFYRRFVASRVEGVRLGAKCTIMMYGPTGSGKSHTMFGCPKQPGIVYMALRDILGGEGGGDGPDGSSSDAAVDGDDDEGGVFLSGLFVKVAVLEIYNEEIYDLLSGASNGTGGGPTVGPPKGNNTPKDSFEDDKSKILMILCASPDPRETHKTVSTLEYGAKAKCIVRVAHMPTPKEKVAADESSLLLRSRIVAMNQFIYKLQMENKLKEKECDDAHKKLLQKESELAELRAKVQLFEEREAEVKEEEINLKVGQRTKTLRLELMKMEDRTLQQQEELNMLRQRLEEVELERGKISGDVLQNMDGGSLMKRLEAFAEEQGIVKSMDLDMGDQQDSYEVKEIREDSNQLESFQKLSQLNLCLLAFEEENGANTLRFPDKVCLSTVFEGDEEGDDRESIEDEVDKEVVDEDMRHAIKINGLIPFVDSGLNGDHDHAESGSDLTQKHVGAEINFVENTRDTVSARKTRIQNIFRLCGNYRELAQQVKVSSPLRRGHQDGNRQSPLANGKEFGSKLGSKAEQSQLTPKGKFLPESPVMESPDSALLVPFASLQPWDEEKSTDQHSKRCVSSEPSKAFKENYSPGQVVGTDGFVDIYVKWEASKESSGNLIRKLEVSRNSSLADLRKLVYVFEQDPSGAPVAREKEARTQVDELPICNNQLNSHLACLRPIKKGIQKPDHVQFDSIENTLPIKKGIQKPDHLPFDTIENTNCLSEINTNCLRGLQV</sequence>
<feature type="region of interest" description="Disordered" evidence="5">
    <location>
        <begin position="605"/>
        <end position="654"/>
    </location>
</feature>
<feature type="region of interest" description="Disordered" evidence="5">
    <location>
        <begin position="1"/>
        <end position="32"/>
    </location>
</feature>
<dbReference type="GO" id="GO:0005524">
    <property type="term" value="F:ATP binding"/>
    <property type="evidence" value="ECO:0007669"/>
    <property type="project" value="UniProtKB-UniRule"/>
</dbReference>
<feature type="compositionally biased region" description="Polar residues" evidence="5">
    <location>
        <begin position="21"/>
        <end position="30"/>
    </location>
</feature>
<comment type="similarity">
    <text evidence="3">Belongs to the TRAFAC class myosin-kinesin ATPase superfamily. Kinesin family.</text>
</comment>
<name>A0A426XUJ3_ENSVE</name>
<evidence type="ECO:0000256" key="4">
    <source>
        <dbReference type="SAM" id="Coils"/>
    </source>
</evidence>
<protein>
    <recommendedName>
        <fullName evidence="6">Kinesin motor domain-containing protein</fullName>
    </recommendedName>
</protein>
<feature type="domain" description="Kinesin motor" evidence="6">
    <location>
        <begin position="63"/>
        <end position="234"/>
    </location>
</feature>
<gene>
    <name evidence="7" type="ORF">B296_00056617</name>
</gene>
<dbReference type="GO" id="GO:0007018">
    <property type="term" value="P:microtubule-based movement"/>
    <property type="evidence" value="ECO:0007669"/>
    <property type="project" value="InterPro"/>
</dbReference>
<dbReference type="SUPFAM" id="SSF52540">
    <property type="entry name" value="P-loop containing nucleoside triphosphate hydrolases"/>
    <property type="match status" value="1"/>
</dbReference>
<evidence type="ECO:0000313" key="7">
    <source>
        <dbReference type="EMBL" id="RRT43149.1"/>
    </source>
</evidence>
<organism evidence="7 8">
    <name type="scientific">Ensete ventricosum</name>
    <name type="common">Abyssinian banana</name>
    <name type="synonym">Musa ensete</name>
    <dbReference type="NCBI Taxonomy" id="4639"/>
    <lineage>
        <taxon>Eukaryota</taxon>
        <taxon>Viridiplantae</taxon>
        <taxon>Streptophyta</taxon>
        <taxon>Embryophyta</taxon>
        <taxon>Tracheophyta</taxon>
        <taxon>Spermatophyta</taxon>
        <taxon>Magnoliopsida</taxon>
        <taxon>Liliopsida</taxon>
        <taxon>Zingiberales</taxon>
        <taxon>Musaceae</taxon>
        <taxon>Ensete</taxon>
    </lineage>
</organism>
<feature type="coiled-coil region" evidence="4">
    <location>
        <begin position="334"/>
        <end position="412"/>
    </location>
</feature>
<dbReference type="InterPro" id="IPR027417">
    <property type="entry name" value="P-loop_NTPase"/>
</dbReference>
<evidence type="ECO:0000313" key="8">
    <source>
        <dbReference type="Proteomes" id="UP000287651"/>
    </source>
</evidence>
<dbReference type="Gene3D" id="3.40.850.10">
    <property type="entry name" value="Kinesin motor domain"/>
    <property type="match status" value="2"/>
</dbReference>
<dbReference type="SMART" id="SM00129">
    <property type="entry name" value="KISc"/>
    <property type="match status" value="1"/>
</dbReference>
<dbReference type="GO" id="GO:0005871">
    <property type="term" value="C:kinesin complex"/>
    <property type="evidence" value="ECO:0007669"/>
    <property type="project" value="TreeGrafter"/>
</dbReference>
<dbReference type="PANTHER" id="PTHR24115">
    <property type="entry name" value="KINESIN-RELATED"/>
    <property type="match status" value="1"/>
</dbReference>